<reference evidence="1 2" key="1">
    <citation type="submission" date="2010-03" db="EMBL/GenBank/DDBJ databases">
        <title>The genome sequence of Eubacterium siraeum 70/3.</title>
        <authorList>
            <consortium name="metaHIT consortium -- http://www.metahit.eu/"/>
            <person name="Pajon A."/>
            <person name="Turner K."/>
            <person name="Parkhill J."/>
            <person name="Duncan S."/>
            <person name="Flint H."/>
        </authorList>
    </citation>
    <scope>NUCLEOTIDE SEQUENCE [LARGE SCALE GENOMIC DNA]</scope>
    <source>
        <strain evidence="1 2">70/3</strain>
    </source>
</reference>
<dbReference type="KEGG" id="esu:EUS_14110"/>
<organism evidence="1 2">
    <name type="scientific">[Eubacterium] siraeum 70/3</name>
    <dbReference type="NCBI Taxonomy" id="657319"/>
    <lineage>
        <taxon>Bacteria</taxon>
        <taxon>Bacillati</taxon>
        <taxon>Bacillota</taxon>
        <taxon>Clostridia</taxon>
        <taxon>Eubacteriales</taxon>
        <taxon>Oscillospiraceae</taxon>
        <taxon>Oscillospiraceae incertae sedis</taxon>
    </lineage>
</organism>
<proteinExistence type="predicted"/>
<dbReference type="HOGENOM" id="CLU_2879174_0_0_9"/>
<gene>
    <name evidence="1" type="ORF">EUS_14110</name>
</gene>
<name>D4JTY1_9FIRM</name>
<dbReference type="EMBL" id="FP929044">
    <property type="protein sequence ID" value="CBK96550.1"/>
    <property type="molecule type" value="Genomic_DNA"/>
</dbReference>
<protein>
    <submittedName>
        <fullName evidence="1">Uncharacterized protein</fullName>
    </submittedName>
</protein>
<reference evidence="1 2" key="2">
    <citation type="submission" date="2010-03" db="EMBL/GenBank/DDBJ databases">
        <authorList>
            <person name="Pajon A."/>
        </authorList>
    </citation>
    <scope>NUCLEOTIDE SEQUENCE [LARGE SCALE GENOMIC DNA]</scope>
    <source>
        <strain evidence="1 2">70/3</strain>
    </source>
</reference>
<dbReference type="AlphaFoldDB" id="D4JTY1"/>
<dbReference type="BioCyc" id="ESIR657319:G136K-1192-MONOMER"/>
<evidence type="ECO:0000313" key="2">
    <source>
        <dbReference type="Proteomes" id="UP000008803"/>
    </source>
</evidence>
<dbReference type="Proteomes" id="UP000008803">
    <property type="component" value="Chromosome"/>
</dbReference>
<accession>D4JTY1</accession>
<evidence type="ECO:0000313" key="1">
    <source>
        <dbReference type="EMBL" id="CBK96550.1"/>
    </source>
</evidence>
<sequence length="63" mass="7167">MFPCKLGTHGQTGLPADRRHLTYTVDYVKRGKPALSPIFGKLTARKADRNAGKERWKKRMPTL</sequence>